<keyword evidence="1" id="KW-0255">Endonuclease</keyword>
<dbReference type="InterPro" id="IPR019063">
    <property type="entry name" value="Restrct_endonuc_II_LlaMI"/>
</dbReference>
<keyword evidence="1" id="KW-0540">Nuclease</keyword>
<proteinExistence type="predicted"/>
<evidence type="ECO:0000313" key="1">
    <source>
        <dbReference type="EMBL" id="AYO56190.1"/>
    </source>
</evidence>
<dbReference type="Pfam" id="PF09562">
    <property type="entry name" value="RE_LlaMI"/>
    <property type="match status" value="1"/>
</dbReference>
<keyword evidence="1" id="KW-0378">Hydrolase</keyword>
<sequence>MSEQAIVEIFKKNVLGKRADSSQYNTNHDGKVGHWLEKQMGIKPNAKAEADLMGFEMKNQTSIKTTFGDWSPTYFIFNDPHIIQWNTGENALTRRNKYFLPTFGKPNENKDNRLSWSGSAIPKINQRNQYGCILKVTAHNDIEIQYSYSFDNRTHKSTLVPEEFKKDDLVIARWSADKMRQRVNQKFNQNGWFRCKTDDSGKYVAIEFGEPLSFEKWIRLVKQGVIFFDSGMYESNRRPYSHWRASNSLWDALVVRSY</sequence>
<dbReference type="Gene3D" id="3.40.210.20">
    <property type="entry name" value="MvaI/BcnI restriction endonuclease, catalytic domain"/>
    <property type="match status" value="1"/>
</dbReference>
<dbReference type="InterPro" id="IPR043004">
    <property type="entry name" value="MvaI_BcnI_cat"/>
</dbReference>
<organism evidence="1 2">
    <name type="scientific">Acinetobacter wuhouensis</name>
    <dbReference type="NCBI Taxonomy" id="1879050"/>
    <lineage>
        <taxon>Bacteria</taxon>
        <taxon>Pseudomonadati</taxon>
        <taxon>Pseudomonadota</taxon>
        <taxon>Gammaproteobacteria</taxon>
        <taxon>Moraxellales</taxon>
        <taxon>Moraxellaceae</taxon>
        <taxon>Acinetobacter</taxon>
    </lineage>
</organism>
<dbReference type="GO" id="GO:0004519">
    <property type="term" value="F:endonuclease activity"/>
    <property type="evidence" value="ECO:0007669"/>
    <property type="project" value="UniProtKB-KW"/>
</dbReference>
<gene>
    <name evidence="1" type="ORF">CDG68_22300</name>
</gene>
<accession>A0A3G2T781</accession>
<dbReference type="AlphaFoldDB" id="A0A3G2T781"/>
<protein>
    <submittedName>
        <fullName evidence="1">LlaMI family restriction endonuclease</fullName>
    </submittedName>
</protein>
<reference evidence="1 2" key="1">
    <citation type="submission" date="2018-10" db="EMBL/GenBank/DDBJ databases">
        <title>The complete genome of Acinetobacter wuhouensis strain WCHAW010062.</title>
        <authorList>
            <person name="Hu Y."/>
            <person name="Long H."/>
            <person name="Feng Y."/>
            <person name="Zong Z."/>
        </authorList>
    </citation>
    <scope>NUCLEOTIDE SEQUENCE [LARGE SCALE GENOMIC DNA]</scope>
    <source>
        <strain evidence="1 2">WCHAW010062</strain>
    </source>
</reference>
<evidence type="ECO:0000313" key="2">
    <source>
        <dbReference type="Proteomes" id="UP000279962"/>
    </source>
</evidence>
<dbReference type="RefSeq" id="WP_087553616.1">
    <property type="nucleotide sequence ID" value="NZ_CP033133.1"/>
</dbReference>
<name>A0A3G2T781_9GAMM</name>
<dbReference type="Proteomes" id="UP000279962">
    <property type="component" value="Chromosome"/>
</dbReference>
<dbReference type="EMBL" id="CP033133">
    <property type="protein sequence ID" value="AYO56190.1"/>
    <property type="molecule type" value="Genomic_DNA"/>
</dbReference>